<gene>
    <name evidence="4" type="ORF">FNH09_04250</name>
</gene>
<dbReference type="Gene3D" id="3.20.20.370">
    <property type="entry name" value="Glycoside hydrolase/deacetylase"/>
    <property type="match status" value="1"/>
</dbReference>
<dbReference type="InterPro" id="IPR011330">
    <property type="entry name" value="Glyco_hydro/deAcase_b/a-brl"/>
</dbReference>
<evidence type="ECO:0000256" key="1">
    <source>
        <dbReference type="SAM" id="MobiDB-lite"/>
    </source>
</evidence>
<feature type="domain" description="NodB homology" evidence="3">
    <location>
        <begin position="52"/>
        <end position="238"/>
    </location>
</feature>
<feature type="region of interest" description="Disordered" evidence="1">
    <location>
        <begin position="237"/>
        <end position="256"/>
    </location>
</feature>
<dbReference type="Pfam" id="PF01522">
    <property type="entry name" value="Polysacc_deac_1"/>
    <property type="match status" value="1"/>
</dbReference>
<proteinExistence type="predicted"/>
<accession>A0A5N8V632</accession>
<evidence type="ECO:0000259" key="3">
    <source>
        <dbReference type="PROSITE" id="PS51677"/>
    </source>
</evidence>
<feature type="signal peptide" evidence="2">
    <location>
        <begin position="1"/>
        <end position="23"/>
    </location>
</feature>
<protein>
    <submittedName>
        <fullName evidence="4">Polysaccharide deacetylase family protein</fullName>
    </submittedName>
</protein>
<dbReference type="SUPFAM" id="SSF88713">
    <property type="entry name" value="Glycoside hydrolase/deacetylase"/>
    <property type="match status" value="1"/>
</dbReference>
<dbReference type="GO" id="GO:0005975">
    <property type="term" value="P:carbohydrate metabolic process"/>
    <property type="evidence" value="ECO:0007669"/>
    <property type="project" value="InterPro"/>
</dbReference>
<evidence type="ECO:0000256" key="2">
    <source>
        <dbReference type="SAM" id="SignalP"/>
    </source>
</evidence>
<dbReference type="InterPro" id="IPR050248">
    <property type="entry name" value="Polysacc_deacetylase_ArnD"/>
</dbReference>
<feature type="chain" id="PRO_5038795673" evidence="2">
    <location>
        <begin position="24"/>
        <end position="277"/>
    </location>
</feature>
<dbReference type="InterPro" id="IPR002509">
    <property type="entry name" value="NODB_dom"/>
</dbReference>
<keyword evidence="2" id="KW-0732">Signal</keyword>
<dbReference type="PANTHER" id="PTHR10587">
    <property type="entry name" value="GLYCOSYL TRANSFERASE-RELATED"/>
    <property type="match status" value="1"/>
</dbReference>
<dbReference type="CDD" id="cd10959">
    <property type="entry name" value="CE4_NodB_like_3"/>
    <property type="match status" value="1"/>
</dbReference>
<dbReference type="OrthoDB" id="9763050at2"/>
<reference evidence="4 5" key="1">
    <citation type="submission" date="2019-07" db="EMBL/GenBank/DDBJ databases">
        <title>New species of Amycolatopsis and Streptomyces.</title>
        <authorList>
            <person name="Duangmal K."/>
            <person name="Teo W.F.A."/>
            <person name="Lipun K."/>
        </authorList>
    </citation>
    <scope>NUCLEOTIDE SEQUENCE [LARGE SCALE GENOMIC DNA]</scope>
    <source>
        <strain evidence="4 5">NBRC 109810</strain>
    </source>
</reference>
<dbReference type="Proteomes" id="UP000325849">
    <property type="component" value="Unassembled WGS sequence"/>
</dbReference>
<organism evidence="4 5">
    <name type="scientific">Streptomyces adustus</name>
    <dbReference type="NCBI Taxonomy" id="1609272"/>
    <lineage>
        <taxon>Bacteria</taxon>
        <taxon>Bacillati</taxon>
        <taxon>Actinomycetota</taxon>
        <taxon>Actinomycetes</taxon>
        <taxon>Kitasatosporales</taxon>
        <taxon>Streptomycetaceae</taxon>
        <taxon>Streptomyces</taxon>
    </lineage>
</organism>
<dbReference type="GO" id="GO:0016810">
    <property type="term" value="F:hydrolase activity, acting on carbon-nitrogen (but not peptide) bonds"/>
    <property type="evidence" value="ECO:0007669"/>
    <property type="project" value="InterPro"/>
</dbReference>
<evidence type="ECO:0000313" key="5">
    <source>
        <dbReference type="Proteomes" id="UP000325849"/>
    </source>
</evidence>
<dbReference type="PROSITE" id="PS51677">
    <property type="entry name" value="NODB"/>
    <property type="match status" value="1"/>
</dbReference>
<feature type="compositionally biased region" description="Basic and acidic residues" evidence="1">
    <location>
        <begin position="237"/>
        <end position="255"/>
    </location>
</feature>
<dbReference type="AlphaFoldDB" id="A0A5N8V632"/>
<dbReference type="EMBL" id="VJZD01000010">
    <property type="protein sequence ID" value="MPY30549.1"/>
    <property type="molecule type" value="Genomic_DNA"/>
</dbReference>
<dbReference type="PANTHER" id="PTHR10587:SF137">
    <property type="entry name" value="4-DEOXY-4-FORMAMIDO-L-ARABINOSE-PHOSPHOUNDECAPRENOL DEFORMYLASE ARND-RELATED"/>
    <property type="match status" value="1"/>
</dbReference>
<comment type="caution">
    <text evidence="4">The sequence shown here is derived from an EMBL/GenBank/DDBJ whole genome shotgun (WGS) entry which is preliminary data.</text>
</comment>
<dbReference type="RefSeq" id="WP_152885341.1">
    <property type="nucleotide sequence ID" value="NZ_VJZD01000010.1"/>
</dbReference>
<name>A0A5N8V632_9ACTN</name>
<keyword evidence="5" id="KW-1185">Reference proteome</keyword>
<evidence type="ECO:0000313" key="4">
    <source>
        <dbReference type="EMBL" id="MPY30549.1"/>
    </source>
</evidence>
<sequence length="277" mass="30006">MTRPLRTAPLLRAVATAVPAVLATAHCAPVISTFGPLRNRVMPRLAGQGRADHVALTFDDGPDPKSTPSFLHLLAARRVQATFFLLGTEARRSPDLVREIAAAGHEIGVHGWAHRPLLLRGPRATHTDLARARDTVAEITGRRPTLFRPPYGVMSGSAHQAARRLGLTPVLWTCWGEDWTARATPESVHRTVVTDLYGGGTVLLHDSDCTSAPGAWRSALGALPRILDTCEERGYEAGPLRDHGSPPPRSADRARTALTRSLRCDAKRPDGRLRHGV</sequence>